<dbReference type="SUPFAM" id="SSF56601">
    <property type="entry name" value="beta-lactamase/transpeptidase-like"/>
    <property type="match status" value="1"/>
</dbReference>
<organism evidence="3 4">
    <name type="scientific">Tenacibaculum jejuense</name>
    <dbReference type="NCBI Taxonomy" id="584609"/>
    <lineage>
        <taxon>Bacteria</taxon>
        <taxon>Pseudomonadati</taxon>
        <taxon>Bacteroidota</taxon>
        <taxon>Flavobacteriia</taxon>
        <taxon>Flavobacteriales</taxon>
        <taxon>Flavobacteriaceae</taxon>
        <taxon>Tenacibaculum</taxon>
    </lineage>
</organism>
<dbReference type="Gene3D" id="1.25.40.10">
    <property type="entry name" value="Tetratricopeptide repeat domain"/>
    <property type="match status" value="1"/>
</dbReference>
<proteinExistence type="predicted"/>
<dbReference type="PANTHER" id="PTHR46825:SF9">
    <property type="entry name" value="BETA-LACTAMASE-RELATED DOMAIN-CONTAINING PROTEIN"/>
    <property type="match status" value="1"/>
</dbReference>
<dbReference type="EMBL" id="LT899436">
    <property type="protein sequence ID" value="SNR14696.1"/>
    <property type="molecule type" value="Genomic_DNA"/>
</dbReference>
<dbReference type="PROSITE" id="PS50005">
    <property type="entry name" value="TPR"/>
    <property type="match status" value="1"/>
</dbReference>
<dbReference type="InterPro" id="IPR019734">
    <property type="entry name" value="TPR_rpt"/>
</dbReference>
<dbReference type="KEGG" id="tje:TJEJU_0933"/>
<name>A0A238U6R1_9FLAO</name>
<dbReference type="InterPro" id="IPR012338">
    <property type="entry name" value="Beta-lactam/transpept-like"/>
</dbReference>
<dbReference type="SMART" id="SM00028">
    <property type="entry name" value="TPR"/>
    <property type="match status" value="2"/>
</dbReference>
<evidence type="ECO:0000313" key="4">
    <source>
        <dbReference type="Proteomes" id="UP000215214"/>
    </source>
</evidence>
<feature type="domain" description="Beta-lactamase-related" evidence="2">
    <location>
        <begin position="39"/>
        <end position="269"/>
    </location>
</feature>
<evidence type="ECO:0000256" key="1">
    <source>
        <dbReference type="PROSITE-ProRule" id="PRU00339"/>
    </source>
</evidence>
<dbReference type="PANTHER" id="PTHR46825">
    <property type="entry name" value="D-ALANYL-D-ALANINE-CARBOXYPEPTIDASE/ENDOPEPTIDASE AMPH"/>
    <property type="match status" value="1"/>
</dbReference>
<dbReference type="InterPro" id="IPR050491">
    <property type="entry name" value="AmpC-like"/>
</dbReference>
<dbReference type="PROSITE" id="PS51257">
    <property type="entry name" value="PROKAR_LIPOPROTEIN"/>
    <property type="match status" value="1"/>
</dbReference>
<dbReference type="Gene3D" id="3.40.710.10">
    <property type="entry name" value="DD-peptidase/beta-lactamase superfamily"/>
    <property type="match status" value="1"/>
</dbReference>
<sequence>MIKHTFILVLFLSFLGCNQVKKQKEQPFQKYHQTIDSLMQVSADRGIFNGNILVTKNDSIVYQKSFGYTDGSQKNKLTEKSIFSPGSIAKEFVAVSIMMLVEQGNLNLEDKISRFNLGLPEWSEKVTVKHLLSFTSGIPQINYETIKNESDILKDLQQLENLLFEPGSDVNYNNNSIFLQKKIIEDITKKTFQDFAKENIIVPLKMKDISFDPGYDYPNRVRCFNVHKENTEESVITKGWIWLSINDLNKWITALHNYKLISKASLEKLLVNQFFENKKCIMGSSNKTFTMHQHGGQFHQFEAAFVSEFKDDLNVILMSNNKNQAFEIILSLYNIMKDKSFTLPKRSIYRQIRSKCHEDIDLGIQYYKELKATELAIYNFESPNELNALGYDLLNSKKINESIGIFKLAISEFPDNANLYDSLGEVYFTDKQYDLSLLNYKKSLVLNSNNANAEKMIKKIHSLVKK</sequence>
<dbReference type="RefSeq" id="WP_095069858.1">
    <property type="nucleotide sequence ID" value="NZ_LT899436.1"/>
</dbReference>
<dbReference type="Proteomes" id="UP000215214">
    <property type="component" value="Chromosome TJEJU"/>
</dbReference>
<accession>A0A238U6R1</accession>
<evidence type="ECO:0000259" key="2">
    <source>
        <dbReference type="Pfam" id="PF00144"/>
    </source>
</evidence>
<dbReference type="AlphaFoldDB" id="A0A238U6R1"/>
<dbReference type="InterPro" id="IPR001466">
    <property type="entry name" value="Beta-lactam-related"/>
</dbReference>
<gene>
    <name evidence="3" type="ORF">TJEJU_0933</name>
</gene>
<protein>
    <recommendedName>
        <fullName evidence="2">Beta-lactamase-related domain-containing protein</fullName>
    </recommendedName>
</protein>
<evidence type="ECO:0000313" key="3">
    <source>
        <dbReference type="EMBL" id="SNR14696.1"/>
    </source>
</evidence>
<feature type="repeat" description="TPR" evidence="1">
    <location>
        <begin position="417"/>
        <end position="450"/>
    </location>
</feature>
<keyword evidence="4" id="KW-1185">Reference proteome</keyword>
<dbReference type="Pfam" id="PF00144">
    <property type="entry name" value="Beta-lactamase"/>
    <property type="match status" value="1"/>
</dbReference>
<keyword evidence="1" id="KW-0802">TPR repeat</keyword>
<reference evidence="3 4" key="1">
    <citation type="submission" date="2017-07" db="EMBL/GenBank/DDBJ databases">
        <authorList>
            <person name="Sun Z.S."/>
            <person name="Albrecht U."/>
            <person name="Echele G."/>
            <person name="Lee C.C."/>
        </authorList>
    </citation>
    <scope>NUCLEOTIDE SEQUENCE [LARGE SCALE GENOMIC DNA]</scope>
    <source>
        <strain evidence="4">type strain: KCTC 22618</strain>
    </source>
</reference>
<dbReference type="OrthoDB" id="9793489at2"/>
<dbReference type="SUPFAM" id="SSF48452">
    <property type="entry name" value="TPR-like"/>
    <property type="match status" value="1"/>
</dbReference>
<dbReference type="InterPro" id="IPR011990">
    <property type="entry name" value="TPR-like_helical_dom_sf"/>
</dbReference>